<dbReference type="EMBL" id="ML210245">
    <property type="protein sequence ID" value="TFK22242.1"/>
    <property type="molecule type" value="Genomic_DNA"/>
</dbReference>
<reference evidence="1 2" key="1">
    <citation type="journal article" date="2019" name="Nat. Ecol. Evol.">
        <title>Megaphylogeny resolves global patterns of mushroom evolution.</title>
        <authorList>
            <person name="Varga T."/>
            <person name="Krizsan K."/>
            <person name="Foldi C."/>
            <person name="Dima B."/>
            <person name="Sanchez-Garcia M."/>
            <person name="Sanchez-Ramirez S."/>
            <person name="Szollosi G.J."/>
            <person name="Szarkandi J.G."/>
            <person name="Papp V."/>
            <person name="Albert L."/>
            <person name="Andreopoulos W."/>
            <person name="Angelini C."/>
            <person name="Antonin V."/>
            <person name="Barry K.W."/>
            <person name="Bougher N.L."/>
            <person name="Buchanan P."/>
            <person name="Buyck B."/>
            <person name="Bense V."/>
            <person name="Catcheside P."/>
            <person name="Chovatia M."/>
            <person name="Cooper J."/>
            <person name="Damon W."/>
            <person name="Desjardin D."/>
            <person name="Finy P."/>
            <person name="Geml J."/>
            <person name="Haridas S."/>
            <person name="Hughes K."/>
            <person name="Justo A."/>
            <person name="Karasinski D."/>
            <person name="Kautmanova I."/>
            <person name="Kiss B."/>
            <person name="Kocsube S."/>
            <person name="Kotiranta H."/>
            <person name="LaButti K.M."/>
            <person name="Lechner B.E."/>
            <person name="Liimatainen K."/>
            <person name="Lipzen A."/>
            <person name="Lukacs Z."/>
            <person name="Mihaltcheva S."/>
            <person name="Morgado L.N."/>
            <person name="Niskanen T."/>
            <person name="Noordeloos M.E."/>
            <person name="Ohm R.A."/>
            <person name="Ortiz-Santana B."/>
            <person name="Ovrebo C."/>
            <person name="Racz N."/>
            <person name="Riley R."/>
            <person name="Savchenko A."/>
            <person name="Shiryaev A."/>
            <person name="Soop K."/>
            <person name="Spirin V."/>
            <person name="Szebenyi C."/>
            <person name="Tomsovsky M."/>
            <person name="Tulloss R.E."/>
            <person name="Uehling J."/>
            <person name="Grigoriev I.V."/>
            <person name="Vagvolgyi C."/>
            <person name="Papp T."/>
            <person name="Martin F.M."/>
            <person name="Miettinen O."/>
            <person name="Hibbett D.S."/>
            <person name="Nagy L.G."/>
        </authorList>
    </citation>
    <scope>NUCLEOTIDE SEQUENCE [LARGE SCALE GENOMIC DNA]</scope>
    <source>
        <strain evidence="1 2">CBS 121175</strain>
    </source>
</reference>
<evidence type="ECO:0000313" key="2">
    <source>
        <dbReference type="Proteomes" id="UP000307440"/>
    </source>
</evidence>
<dbReference type="Gene3D" id="1.25.40.10">
    <property type="entry name" value="Tetratricopeptide repeat domain"/>
    <property type="match status" value="1"/>
</dbReference>
<keyword evidence="2" id="KW-1185">Reference proteome</keyword>
<organism evidence="1 2">
    <name type="scientific">Coprinopsis marcescibilis</name>
    <name type="common">Agaric fungus</name>
    <name type="synonym">Psathyrella marcescibilis</name>
    <dbReference type="NCBI Taxonomy" id="230819"/>
    <lineage>
        <taxon>Eukaryota</taxon>
        <taxon>Fungi</taxon>
        <taxon>Dikarya</taxon>
        <taxon>Basidiomycota</taxon>
        <taxon>Agaricomycotina</taxon>
        <taxon>Agaricomycetes</taxon>
        <taxon>Agaricomycetidae</taxon>
        <taxon>Agaricales</taxon>
        <taxon>Agaricineae</taxon>
        <taxon>Psathyrellaceae</taxon>
        <taxon>Coprinopsis</taxon>
    </lineage>
</organism>
<name>A0A5C3KPH2_COPMA</name>
<evidence type="ECO:0000313" key="1">
    <source>
        <dbReference type="EMBL" id="TFK22242.1"/>
    </source>
</evidence>
<sequence>MANPVTENRWILGSSRTNIPTVKFDDASVMLRNNLLCIVRIIRHAIRKLDEDVIEKAIIQLQGLTTDPDAAIRATVKCALIKAFLTRLAFHGWIEDWDNGSTLWVCEDETEVINPLMVAQWNGEREPTSRTDIDSALALVDSYRRMVDIRALNVAIRRTSDLISTKFPQPNNRFGRLHMIHARALSMRFMCLGRSGDLEKMSGSFGYGKVREGDPNPMAYIRAIMISFTWLAQVSECGTLGNGLGHRPLVLLRLRDFLNTLAEDHEALRSYNEGVKMMNGDISQLNEAISYLSKLVTSQPFPHPRRSISIDALGDTLLKRFELEGDFEDLEKSIGWHREGVELRFVPHPKRFESLNSLARALSIRFEKTGDIRDLEESISLRRHSLECKPDQPSSIKNLANDLSARYKQTGNPADLDESFSRSL</sequence>
<dbReference type="Pfam" id="PF13374">
    <property type="entry name" value="TPR_10"/>
    <property type="match status" value="1"/>
</dbReference>
<gene>
    <name evidence="1" type="ORF">FA15DRAFT_644423</name>
</gene>
<dbReference type="InterPro" id="IPR011990">
    <property type="entry name" value="TPR-like_helical_dom_sf"/>
</dbReference>
<dbReference type="STRING" id="230819.A0A5C3KPH2"/>
<protein>
    <submittedName>
        <fullName evidence="1">Uncharacterized protein</fullName>
    </submittedName>
</protein>
<accession>A0A5C3KPH2</accession>
<proteinExistence type="predicted"/>
<dbReference type="Proteomes" id="UP000307440">
    <property type="component" value="Unassembled WGS sequence"/>
</dbReference>
<dbReference type="OrthoDB" id="9991317at2759"/>
<dbReference type="AlphaFoldDB" id="A0A5C3KPH2"/>